<comment type="subcellular location">
    <subcellularLocation>
        <location evidence="1">Endoplasmic reticulum membrane</location>
        <topology evidence="1">Multi-pass membrane protein</topology>
    </subcellularLocation>
</comment>
<organism evidence="5 6">
    <name type="scientific">Adineta steineri</name>
    <dbReference type="NCBI Taxonomy" id="433720"/>
    <lineage>
        <taxon>Eukaryota</taxon>
        <taxon>Metazoa</taxon>
        <taxon>Spiralia</taxon>
        <taxon>Gnathifera</taxon>
        <taxon>Rotifera</taxon>
        <taxon>Eurotatoria</taxon>
        <taxon>Bdelloidea</taxon>
        <taxon>Adinetida</taxon>
        <taxon>Adinetidae</taxon>
        <taxon>Adineta</taxon>
    </lineage>
</organism>
<keyword evidence="1" id="KW-0106">Calcium</keyword>
<gene>
    <name evidence="4" type="ORF">BJG266_LOCUS49424</name>
    <name evidence="5" type="ORF">QVE165_LOCUS66507</name>
</gene>
<comment type="domain">
    <text evidence="1">The receptor contains a calcium channel in its C-terminal extremity. Its large N-terminal cytoplasmic region has the ligand-binding site in the N-terminus and modulatory sites in the middle portion immediately upstream of the channel region.</text>
</comment>
<dbReference type="EMBL" id="CAJNOI010007443">
    <property type="protein sequence ID" value="CAF1588704.1"/>
    <property type="molecule type" value="Genomic_DNA"/>
</dbReference>
<dbReference type="InterPro" id="IPR035910">
    <property type="entry name" value="RyR/IP3R_RIH_dom_sf"/>
</dbReference>
<evidence type="ECO:0000256" key="1">
    <source>
        <dbReference type="RuleBase" id="RU368044"/>
    </source>
</evidence>
<keyword evidence="1" id="KW-0406">Ion transport</keyword>
<comment type="caution">
    <text evidence="5">The sequence shown here is derived from an EMBL/GenBank/DDBJ whole genome shotgun (WGS) entry which is preliminary data.</text>
</comment>
<feature type="signal peptide" evidence="2">
    <location>
        <begin position="1"/>
        <end position="20"/>
    </location>
</feature>
<dbReference type="OrthoDB" id="76898at2759"/>
<keyword evidence="1" id="KW-0472">Membrane</keyword>
<keyword evidence="1" id="KW-0407">Ion channel</keyword>
<dbReference type="InterPro" id="IPR015925">
    <property type="entry name" value="Ryanodine_IP3_receptor"/>
</dbReference>
<keyword evidence="1" id="KW-0813">Transport</keyword>
<dbReference type="GO" id="GO:0005789">
    <property type="term" value="C:endoplasmic reticulum membrane"/>
    <property type="evidence" value="ECO:0007669"/>
    <property type="project" value="UniProtKB-SubCell"/>
</dbReference>
<name>A0A816GU05_9BILA</name>
<dbReference type="GO" id="GO:0016529">
    <property type="term" value="C:sarcoplasmic reticulum"/>
    <property type="evidence" value="ECO:0007669"/>
    <property type="project" value="TreeGrafter"/>
</dbReference>
<dbReference type="GO" id="GO:0051209">
    <property type="term" value="P:release of sequestered calcium ion into cytosol"/>
    <property type="evidence" value="ECO:0007669"/>
    <property type="project" value="UniProtKB-UniRule"/>
</dbReference>
<keyword evidence="1" id="KW-0107">Calcium channel</keyword>
<dbReference type="PANTHER" id="PTHR13715">
    <property type="entry name" value="RYANODINE RECEPTOR AND IP3 RECEPTOR"/>
    <property type="match status" value="1"/>
</dbReference>
<keyword evidence="1" id="KW-0109">Calcium transport</keyword>
<dbReference type="GO" id="GO:0005509">
    <property type="term" value="F:calcium ion binding"/>
    <property type="evidence" value="ECO:0007669"/>
    <property type="project" value="TreeGrafter"/>
</dbReference>
<feature type="domain" description="RIH" evidence="3">
    <location>
        <begin position="5"/>
        <end position="232"/>
    </location>
</feature>
<dbReference type="GO" id="GO:0005220">
    <property type="term" value="F:inositol 1,4,5-trisphosphate-gated calcium channel activity"/>
    <property type="evidence" value="ECO:0007669"/>
    <property type="project" value="UniProtKB-UniRule"/>
</dbReference>
<reference evidence="5" key="1">
    <citation type="submission" date="2021-02" db="EMBL/GenBank/DDBJ databases">
        <authorList>
            <person name="Nowell W R."/>
        </authorList>
    </citation>
    <scope>NUCLEOTIDE SEQUENCE</scope>
</reference>
<dbReference type="EMBL" id="CAJNOM010007879">
    <property type="protein sequence ID" value="CAF1677557.1"/>
    <property type="molecule type" value="Genomic_DNA"/>
</dbReference>
<feature type="chain" id="PRO_5035610510" description="Inositol 1,4,5-trisphosphate receptor" evidence="2">
    <location>
        <begin position="21"/>
        <end position="234"/>
    </location>
</feature>
<keyword evidence="2" id="KW-0732">Signal</keyword>
<dbReference type="InterPro" id="IPR000493">
    <property type="entry name" value="InsP3_rcpt"/>
</dbReference>
<comment type="similarity">
    <text evidence="1">Belongs to the InsP3 receptor family.</text>
</comment>
<dbReference type="GO" id="GO:0035091">
    <property type="term" value="F:phosphatidylinositol binding"/>
    <property type="evidence" value="ECO:0007669"/>
    <property type="project" value="TreeGrafter"/>
</dbReference>
<dbReference type="SUPFAM" id="SSF100909">
    <property type="entry name" value="IP3 receptor type 1 binding core, domain 2"/>
    <property type="match status" value="1"/>
</dbReference>
<dbReference type="PANTHER" id="PTHR13715:SF102">
    <property type="entry name" value="INOSITOL 1,4,5-TRISPHOSPHATE RECEPTOR"/>
    <property type="match status" value="1"/>
</dbReference>
<accession>A0A816GU05</accession>
<dbReference type="GO" id="GO:0070679">
    <property type="term" value="F:inositol 1,4,5 trisphosphate binding"/>
    <property type="evidence" value="ECO:0007669"/>
    <property type="project" value="UniProtKB-UniRule"/>
</dbReference>
<proteinExistence type="inferred from homology"/>
<dbReference type="AlphaFoldDB" id="A0A816GU05"/>
<protein>
    <recommendedName>
        <fullName evidence="1">Inositol 1,4,5-trisphosphate receptor</fullName>
    </recommendedName>
</protein>
<sequence length="234" mass="27617">QVILLLTDIVCFLACQESNGRDPFDVQILKPNRERQKLIREQNILKQLFRILRSLKPRLEQERSNMNAANASTTRSDYHFTQHQNTTLANNDSYILPQQQDADIRFSTTFYQMKTICRLCYRILKHCQQEYRKNQETIAKEFSFMQSQIGFDILAEDTITALLHNNKKLLEKHITEKEIDTFVKLLREKRDCKFLEYLSDLCVSSNQAIARTQEMICKSVLEKNSDILIRTKFV</sequence>
<dbReference type="Proteomes" id="UP000663832">
    <property type="component" value="Unassembled WGS sequence"/>
</dbReference>
<dbReference type="Proteomes" id="UP000663877">
    <property type="component" value="Unassembled WGS sequence"/>
</dbReference>
<dbReference type="InterPro" id="IPR000699">
    <property type="entry name" value="RIH_dom"/>
</dbReference>
<keyword evidence="1" id="KW-1071">Ligand-gated ion channel</keyword>
<dbReference type="PRINTS" id="PR00779">
    <property type="entry name" value="INSP3RECEPTR"/>
</dbReference>
<keyword evidence="1" id="KW-0256">Endoplasmic reticulum</keyword>
<dbReference type="GO" id="GO:0005886">
    <property type="term" value="C:plasma membrane"/>
    <property type="evidence" value="ECO:0007669"/>
    <property type="project" value="TreeGrafter"/>
</dbReference>
<evidence type="ECO:0000256" key="2">
    <source>
        <dbReference type="SAM" id="SignalP"/>
    </source>
</evidence>
<feature type="non-terminal residue" evidence="5">
    <location>
        <position position="1"/>
    </location>
</feature>
<dbReference type="Gene3D" id="1.25.10.30">
    <property type="entry name" value="IP3 receptor type 1 binding core, RIH domain"/>
    <property type="match status" value="1"/>
</dbReference>
<keyword evidence="1" id="KW-0675">Receptor</keyword>
<evidence type="ECO:0000313" key="5">
    <source>
        <dbReference type="EMBL" id="CAF1677557.1"/>
    </source>
</evidence>
<comment type="function">
    <text evidence="1">Receptor for inositol 1,4,5-trisphosphate, a second messenger that mediates the release of intracellular calcium.</text>
</comment>
<comment type="subunit">
    <text evidence="1">Homotetramer.</text>
</comment>
<keyword evidence="6" id="KW-1185">Reference proteome</keyword>
<evidence type="ECO:0000259" key="3">
    <source>
        <dbReference type="Pfam" id="PF01365"/>
    </source>
</evidence>
<dbReference type="Pfam" id="PF01365">
    <property type="entry name" value="RYDR_ITPR"/>
    <property type="match status" value="1"/>
</dbReference>
<evidence type="ECO:0000313" key="6">
    <source>
        <dbReference type="Proteomes" id="UP000663832"/>
    </source>
</evidence>
<evidence type="ECO:0000313" key="4">
    <source>
        <dbReference type="EMBL" id="CAF1588704.1"/>
    </source>
</evidence>
<dbReference type="GO" id="GO:0030667">
    <property type="term" value="C:secretory granule membrane"/>
    <property type="evidence" value="ECO:0007669"/>
    <property type="project" value="TreeGrafter"/>
</dbReference>